<accession>A0AA88DRF4</accession>
<keyword evidence="1" id="KW-0472">Membrane</keyword>
<dbReference type="AlphaFoldDB" id="A0AA88DRF4"/>
<evidence type="ECO:0000313" key="2">
    <source>
        <dbReference type="EMBL" id="GMN59815.1"/>
    </source>
</evidence>
<keyword evidence="1" id="KW-1133">Transmembrane helix</keyword>
<protein>
    <submittedName>
        <fullName evidence="2">Uncharacterized protein</fullName>
    </submittedName>
</protein>
<gene>
    <name evidence="2" type="ORF">TIFTF001_028907</name>
</gene>
<proteinExistence type="predicted"/>
<feature type="transmembrane region" description="Helical" evidence="1">
    <location>
        <begin position="25"/>
        <end position="49"/>
    </location>
</feature>
<evidence type="ECO:0000256" key="1">
    <source>
        <dbReference type="SAM" id="Phobius"/>
    </source>
</evidence>
<keyword evidence="3" id="KW-1185">Reference proteome</keyword>
<dbReference type="Proteomes" id="UP001187192">
    <property type="component" value="Unassembled WGS sequence"/>
</dbReference>
<comment type="caution">
    <text evidence="2">The sequence shown here is derived from an EMBL/GenBank/DDBJ whole genome shotgun (WGS) entry which is preliminary data.</text>
</comment>
<reference evidence="2" key="1">
    <citation type="submission" date="2023-07" db="EMBL/GenBank/DDBJ databases">
        <title>draft genome sequence of fig (Ficus carica).</title>
        <authorList>
            <person name="Takahashi T."/>
            <person name="Nishimura K."/>
        </authorList>
    </citation>
    <scope>NUCLEOTIDE SEQUENCE</scope>
</reference>
<sequence>MPSSVRSQAISTASEVPYHRIGVTFFISVTFHGCGLNSLFFLLIICAPVEPHSPQHRRPIGLWL</sequence>
<name>A0AA88DRF4_FICCA</name>
<keyword evidence="1" id="KW-0812">Transmembrane</keyword>
<evidence type="ECO:0000313" key="3">
    <source>
        <dbReference type="Proteomes" id="UP001187192"/>
    </source>
</evidence>
<organism evidence="2 3">
    <name type="scientific">Ficus carica</name>
    <name type="common">Common fig</name>
    <dbReference type="NCBI Taxonomy" id="3494"/>
    <lineage>
        <taxon>Eukaryota</taxon>
        <taxon>Viridiplantae</taxon>
        <taxon>Streptophyta</taxon>
        <taxon>Embryophyta</taxon>
        <taxon>Tracheophyta</taxon>
        <taxon>Spermatophyta</taxon>
        <taxon>Magnoliopsida</taxon>
        <taxon>eudicotyledons</taxon>
        <taxon>Gunneridae</taxon>
        <taxon>Pentapetalae</taxon>
        <taxon>rosids</taxon>
        <taxon>fabids</taxon>
        <taxon>Rosales</taxon>
        <taxon>Moraceae</taxon>
        <taxon>Ficeae</taxon>
        <taxon>Ficus</taxon>
    </lineage>
</organism>
<dbReference type="EMBL" id="BTGU01000091">
    <property type="protein sequence ID" value="GMN59815.1"/>
    <property type="molecule type" value="Genomic_DNA"/>
</dbReference>